<dbReference type="AlphaFoldDB" id="A0A382ZNJ1"/>
<evidence type="ECO:0000313" key="2">
    <source>
        <dbReference type="EMBL" id="SVD96238.1"/>
    </source>
</evidence>
<protein>
    <submittedName>
        <fullName evidence="2">Uncharacterized protein</fullName>
    </submittedName>
</protein>
<organism evidence="2">
    <name type="scientific">marine metagenome</name>
    <dbReference type="NCBI Taxonomy" id="408172"/>
    <lineage>
        <taxon>unclassified sequences</taxon>
        <taxon>metagenomes</taxon>
        <taxon>ecological metagenomes</taxon>
    </lineage>
</organism>
<sequence>MVTGQLEDYRPAYESEHLRDQSGEKIELLIPNKWKWKWKTSKWEKRDVIECSGHLQCWNGATNHYQFRVSKIHGDPIWLWVFKIIFFYPIWIPCWLIYKTVYVAIPVGLILLVIGGWQDNGDLSRWGLVLSFGIGILGLTLRFYVWAITAKMQAEDREFGLK</sequence>
<feature type="transmembrane region" description="Helical" evidence="1">
    <location>
        <begin position="123"/>
        <end position="145"/>
    </location>
</feature>
<name>A0A382ZNJ1_9ZZZZ</name>
<keyword evidence="1" id="KW-0472">Membrane</keyword>
<reference evidence="2" key="1">
    <citation type="submission" date="2018-05" db="EMBL/GenBank/DDBJ databases">
        <authorList>
            <person name="Lanie J.A."/>
            <person name="Ng W.-L."/>
            <person name="Kazmierczak K.M."/>
            <person name="Andrzejewski T.M."/>
            <person name="Davidsen T.M."/>
            <person name="Wayne K.J."/>
            <person name="Tettelin H."/>
            <person name="Glass J.I."/>
            <person name="Rusch D."/>
            <person name="Podicherti R."/>
            <person name="Tsui H.-C.T."/>
            <person name="Winkler M.E."/>
        </authorList>
    </citation>
    <scope>NUCLEOTIDE SEQUENCE</scope>
</reference>
<evidence type="ECO:0000256" key="1">
    <source>
        <dbReference type="SAM" id="Phobius"/>
    </source>
</evidence>
<dbReference type="EMBL" id="UINC01184833">
    <property type="protein sequence ID" value="SVD96238.1"/>
    <property type="molecule type" value="Genomic_DNA"/>
</dbReference>
<feature type="transmembrane region" description="Helical" evidence="1">
    <location>
        <begin position="101"/>
        <end position="117"/>
    </location>
</feature>
<proteinExistence type="predicted"/>
<accession>A0A382ZNJ1</accession>
<feature type="transmembrane region" description="Helical" evidence="1">
    <location>
        <begin position="77"/>
        <end position="96"/>
    </location>
</feature>
<keyword evidence="1" id="KW-1133">Transmembrane helix</keyword>
<keyword evidence="1" id="KW-0812">Transmembrane</keyword>
<gene>
    <name evidence="2" type="ORF">METZ01_LOCUS449092</name>
</gene>